<organism evidence="1 2">
    <name type="scientific">Methanochimaera problematica</name>
    <dbReference type="NCBI Taxonomy" id="2609417"/>
    <lineage>
        <taxon>Archaea</taxon>
        <taxon>Methanobacteriati</taxon>
        <taxon>Methanobacteriota</taxon>
        <taxon>Stenosarchaea group</taxon>
        <taxon>Methanomicrobia</taxon>
        <taxon>Methanomicrobiales</taxon>
        <taxon>Methanomicrobiaceae</taxon>
        <taxon>Methanochimaera</taxon>
    </lineage>
</organism>
<sequence>MKVWIISVLILIFSLSVLISGCTAQNEVVYDQTVTIPDGQDIEYDLLQGTYKITITSDTDIDILFDTASNYDEKGTKSFSKDVVLNGDTKMTVKNWALIGLGSEAIVQVLVVKNPTN</sequence>
<evidence type="ECO:0000313" key="2">
    <source>
        <dbReference type="Proteomes" id="UP001301797"/>
    </source>
</evidence>
<evidence type="ECO:0000313" key="1">
    <source>
        <dbReference type="EMBL" id="WOF15899.1"/>
    </source>
</evidence>
<dbReference type="Proteomes" id="UP001301797">
    <property type="component" value="Chromosome"/>
</dbReference>
<dbReference type="KEGG" id="mefw:F1737_03905"/>
<protein>
    <submittedName>
        <fullName evidence="1">Uncharacterized protein</fullName>
    </submittedName>
</protein>
<dbReference type="RefSeq" id="WP_317137469.1">
    <property type="nucleotide sequence ID" value="NZ_CP043875.1"/>
</dbReference>
<name>A0AA97I3W1_9EURY</name>
<reference evidence="1 2" key="1">
    <citation type="submission" date="2019-09" db="EMBL/GenBank/DDBJ databases">
        <title>The complete genome of Methanoplanus sp. FWC-SCC4.</title>
        <authorList>
            <person name="Chen S.-C."/>
            <person name="Zhou Y.-Z."/>
            <person name="Lai M.-C."/>
        </authorList>
    </citation>
    <scope>NUCLEOTIDE SEQUENCE [LARGE SCALE GENOMIC DNA]</scope>
    <source>
        <strain evidence="1 2">FWC-SCC4</strain>
    </source>
</reference>
<gene>
    <name evidence="1" type="ORF">F1737_03905</name>
</gene>
<proteinExistence type="predicted"/>
<keyword evidence="2" id="KW-1185">Reference proteome</keyword>
<dbReference type="EMBL" id="CP043875">
    <property type="protein sequence ID" value="WOF15899.1"/>
    <property type="molecule type" value="Genomic_DNA"/>
</dbReference>
<dbReference type="GeneID" id="85229283"/>
<accession>A0AA97I3W1</accession>
<dbReference type="PROSITE" id="PS51257">
    <property type="entry name" value="PROKAR_LIPOPROTEIN"/>
    <property type="match status" value="1"/>
</dbReference>
<dbReference type="AlphaFoldDB" id="A0AA97I3W1"/>